<sequence length="59" mass="6972">MVGAERNNLLNIACDQIERLSRSGYYEIDADCQTRFPQEIHYLPYITLSMITIKFFECH</sequence>
<organism evidence="1">
    <name type="scientific">uncultured marine bacterium MedDCM-OCT-S04-C7</name>
    <dbReference type="NCBI Taxonomy" id="743059"/>
    <lineage>
        <taxon>Bacteria</taxon>
        <taxon>environmental samples</taxon>
    </lineage>
</organism>
<dbReference type="AlphaFoldDB" id="D6PD71"/>
<evidence type="ECO:0000313" key="1">
    <source>
        <dbReference type="EMBL" id="ADD93672.1"/>
    </source>
</evidence>
<protein>
    <submittedName>
        <fullName evidence="1">Uncharacterized protein</fullName>
    </submittedName>
</protein>
<accession>D6PD71</accession>
<dbReference type="EMBL" id="GU942992">
    <property type="protein sequence ID" value="ADD93672.1"/>
    <property type="molecule type" value="Genomic_DNA"/>
</dbReference>
<proteinExistence type="predicted"/>
<reference evidence="1" key="1">
    <citation type="journal article" date="2010" name="ISME J.">
        <title>Metagenome of the Mediterranean deep chlorophyll maximum studied by direct and fosmid library 454 pyrosequencing.</title>
        <authorList>
            <person name="Ghai R."/>
            <person name="Martin-Cuadrado A.B."/>
            <person name="Molto A.G."/>
            <person name="Heredia I.G."/>
            <person name="Cabrera R."/>
            <person name="Martin J."/>
            <person name="Verdu M."/>
            <person name="Deschamps P."/>
            <person name="Moreira D."/>
            <person name="Lopez-Garcia P."/>
            <person name="Mira A."/>
            <person name="Rodriguez-Valera F."/>
        </authorList>
    </citation>
    <scope>NUCLEOTIDE SEQUENCE</scope>
</reference>
<name>D6PD71_9BACT</name>